<dbReference type="RefSeq" id="WP_119335877.1">
    <property type="nucleotide sequence ID" value="NZ_AP018558.1"/>
</dbReference>
<accession>A0A2Z6E0C0</accession>
<evidence type="ECO:0000313" key="1">
    <source>
        <dbReference type="EMBL" id="BBD78227.1"/>
    </source>
</evidence>
<dbReference type="EMBL" id="AP018558">
    <property type="protein sequence ID" value="BBD78227.1"/>
    <property type="molecule type" value="Genomic_DNA"/>
</dbReference>
<evidence type="ECO:0008006" key="3">
    <source>
        <dbReference type="Google" id="ProtNLM"/>
    </source>
</evidence>
<protein>
    <recommendedName>
        <fullName evidence="3">Outer membrane protein assembly factor BamC</fullName>
    </recommendedName>
</protein>
<proteinExistence type="predicted"/>
<dbReference type="AlphaFoldDB" id="A0A2Z6E0C0"/>
<sequence length="420" mass="46861">MAQQVVASGTCGVSAAKTVAQRGAGVATTAARFGQGRGTVQRWGVGLLAGLLGAAVSGCSSFSPNEWLEKKSEIDYKSEKRLERPLEVPPDLINPAQGERFQLPTRRGATSLLAYQSERVQPGSAAAAAASGVLPEQPGMRIERAGDTRWLVVQAAPDQLWLKLKDFWQQLGFTLAVERPDLGVIETDWAENRAKIQDDIIRRTLGKVFDSLYSTGERDKFRTRIEPGKNPGEVEVYISHRGMVEVYDSAQKDHTVWQPRPADPELEAEMLRRLMVFLGAQEEAAKRMVAGAVSQERALLHLDGQRAELELRDGFDRAWRRVGLALDRLGFSVLERDRRAGTYLVRYDDPAVVAEEERKSFWSRLAFWRDDKRPKLNSEYRVRVVGAGEQSRVVVLDDAGNAVNDATAKQILEMLYEELR</sequence>
<dbReference type="Gene3D" id="3.30.310.170">
    <property type="entry name" value="Outer membrane protein assembly factor BamC"/>
    <property type="match status" value="1"/>
</dbReference>
<dbReference type="InterPro" id="IPR010653">
    <property type="entry name" value="NlpB/DapX"/>
</dbReference>
<dbReference type="InterPro" id="IPR042268">
    <property type="entry name" value="BamC_C"/>
</dbReference>
<keyword evidence="2" id="KW-1185">Reference proteome</keyword>
<name>A0A2Z6E0C0_HYDTE</name>
<dbReference type="Pfam" id="PF06804">
    <property type="entry name" value="Lipoprotein_18"/>
    <property type="match status" value="1"/>
</dbReference>
<evidence type="ECO:0000313" key="2">
    <source>
        <dbReference type="Proteomes" id="UP000262004"/>
    </source>
</evidence>
<gene>
    <name evidence="1" type="ORF">HPTL_1973</name>
</gene>
<dbReference type="KEGG" id="htl:HPTL_1973"/>
<dbReference type="OrthoDB" id="5291099at2"/>
<organism evidence="1 2">
    <name type="scientific">Hydrogenophilus thermoluteolus</name>
    <name type="common">Pseudomonas hydrogenothermophila</name>
    <dbReference type="NCBI Taxonomy" id="297"/>
    <lineage>
        <taxon>Bacteria</taxon>
        <taxon>Pseudomonadati</taxon>
        <taxon>Pseudomonadota</taxon>
        <taxon>Hydrogenophilia</taxon>
        <taxon>Hydrogenophilales</taxon>
        <taxon>Hydrogenophilaceae</taxon>
        <taxon>Hydrogenophilus</taxon>
    </lineage>
</organism>
<reference evidence="1 2" key="1">
    <citation type="submission" date="2018-04" db="EMBL/GenBank/DDBJ databases">
        <title>Complete genome sequence of Hydrogenophilus thermoluteolus TH-1.</title>
        <authorList>
            <person name="Arai H."/>
        </authorList>
    </citation>
    <scope>NUCLEOTIDE SEQUENCE [LARGE SCALE GENOMIC DNA]</scope>
    <source>
        <strain evidence="1 2">TH-1</strain>
    </source>
</reference>
<dbReference type="Proteomes" id="UP000262004">
    <property type="component" value="Chromosome"/>
</dbReference>